<sequence length="1083" mass="124703">MNITTIEYGASFSSSVNIVRDAETALNYIVTPNTEQAFGQIINDFRLGVRSFTIIGAYGVGKSAFLWAFEQSVSKQKPLFQKLKQAPLFTKGAEFLRIVGEYNSLKETFASHLSIDSTDFTVNDIFQALETHLVSVDDQGKTLVIVIDEFGKFLEYAAKNNPEGELFFVQQLAEYANDLKKNLLLITSLHQDFNGYSRSLSVSQQREWDKVRGRLKEIAFNEPVEQLLFLASERLPKLGISHTPRDFLKLFEAIKTSKAFPLRDYFSEIIAERLLPFDILSAAVLTLSLQKYGQNERSLFSFIESQDPFGIKDFNRETGLFYGLAHVYDYLIHNYYSFLNTKYNPHYAQWAAIRSAIERTESLLAGQETDALKLVKSIGLMNIFASTAATINRRFLIDYGRYSLGISEPEQLLYELEKFKIIRFIRHSNKYVLFEGTDLDIELAIDEAGNLVERVSNVVHHLLKHFDFPYVLAKAAFYQKGTPRLFAFHLSETPQELAPVGEVDGYINLIFSDIVTESQLKEHSANGQEAVLYGLFKNTDEIRNVLFEIDKVEKVTEQNGDDRVAVRELNAIRQHQVRLLNHYVLESIYSERSSVAWFFKGNKETVYSQKAFNQLLSKICEEVYPASPIYKNEMVNKTKLSGALSLAKKNYLKQLVDNWQIPDLGFQTNKFPPEKTVYLSLLRETGVHRQVEHGYTLLKPDNSTFLELWNICSEFLISTQSGKRKLNELSDILLARPLKLKKGFVDFWLPTFLFCQRNDFALFGRDGYIPILSAETLDLVSKEPGTFEVKAFDIEGVKLDIFNRYRSLLNLSEQSSPTSTTFIETIRPFLTFYRDLPLYAKHTKNLSKKAIALREAIVLAKDPEDTFFDQFPKALGFNILQLQRNQSDLEEFVSQLEKSIREIRTCYEELVNSFEVLITNEFTNGVGIFTEYKKELQDRFRNIKTHLLLPRQKVFLQRVNSQLDDRKAWLSSLAQACIGKSLDTITDNEREVLFDRFKDTILEMDNLCDISNDTFDEEKEMVLKLEVTSFVRGLKRNLVRLPKSKNEELIQLKSEIKYKLGQDKQLNIATLTKILEELLQDEE</sequence>
<name>A0A840TSK3_9BACT</name>
<comment type="caution">
    <text evidence="1">The sequence shown here is derived from an EMBL/GenBank/DDBJ whole genome shotgun (WGS) entry which is preliminary data.</text>
</comment>
<reference evidence="1 2" key="1">
    <citation type="submission" date="2020-08" db="EMBL/GenBank/DDBJ databases">
        <title>Genomic Encyclopedia of Type Strains, Phase IV (KMG-IV): sequencing the most valuable type-strain genomes for metagenomic binning, comparative biology and taxonomic classification.</title>
        <authorList>
            <person name="Goeker M."/>
        </authorList>
    </citation>
    <scope>NUCLEOTIDE SEQUENCE [LARGE SCALE GENOMIC DNA]</scope>
    <source>
        <strain evidence="1 2">DSM 105074</strain>
    </source>
</reference>
<dbReference type="EMBL" id="JACHGF010000002">
    <property type="protein sequence ID" value="MBB5282958.1"/>
    <property type="molecule type" value="Genomic_DNA"/>
</dbReference>
<dbReference type="RefSeq" id="WP_184171946.1">
    <property type="nucleotide sequence ID" value="NZ_JACHGF010000002.1"/>
</dbReference>
<dbReference type="InterPro" id="IPR027417">
    <property type="entry name" value="P-loop_NTPase"/>
</dbReference>
<gene>
    <name evidence="1" type="ORF">HNQ92_001084</name>
</gene>
<proteinExistence type="predicted"/>
<dbReference type="SUPFAM" id="SSF52540">
    <property type="entry name" value="P-loop containing nucleoside triphosphate hydrolases"/>
    <property type="match status" value="1"/>
</dbReference>
<evidence type="ECO:0000313" key="1">
    <source>
        <dbReference type="EMBL" id="MBB5282958.1"/>
    </source>
</evidence>
<dbReference type="AlphaFoldDB" id="A0A840TSK3"/>
<protein>
    <submittedName>
        <fullName evidence="1">DNA replication protein DnaC</fullName>
    </submittedName>
</protein>
<accession>A0A840TSK3</accession>
<keyword evidence="2" id="KW-1185">Reference proteome</keyword>
<dbReference type="Gene3D" id="3.40.50.300">
    <property type="entry name" value="P-loop containing nucleotide triphosphate hydrolases"/>
    <property type="match status" value="1"/>
</dbReference>
<dbReference type="Proteomes" id="UP000557307">
    <property type="component" value="Unassembled WGS sequence"/>
</dbReference>
<organism evidence="1 2">
    <name type="scientific">Rhabdobacter roseus</name>
    <dbReference type="NCBI Taxonomy" id="1655419"/>
    <lineage>
        <taxon>Bacteria</taxon>
        <taxon>Pseudomonadati</taxon>
        <taxon>Bacteroidota</taxon>
        <taxon>Cytophagia</taxon>
        <taxon>Cytophagales</taxon>
        <taxon>Cytophagaceae</taxon>
        <taxon>Rhabdobacter</taxon>
    </lineage>
</organism>
<evidence type="ECO:0000313" key="2">
    <source>
        <dbReference type="Proteomes" id="UP000557307"/>
    </source>
</evidence>